<sequence>MIPSATFRADSYWRGPTRMGPLRRADAPGGGFANLYTAFSPDYGTVAIKVFHHTERDVAGFALDRRVADFEYTRLCQMNGAGGHAPAPLAIGTVGEGDADRRVAIAMEYIEGVNIEQAVEGGWLTGGSRGLPNTGVVADVCSKACAALLSCSPVSNRDFSPRSLMVRRDAHAIRDVVVVDFGQSVDSRSSMVTPGMGNKRLATPCFGAPEVFGGPFYHQRNSRATDSYSIGCIAYYMRTGRPPFRALMCVDPTSPEGAASVVAAKRAPIAIEFVGGSEADSMLADVIRSCTDFCPSNRPSISSLETVFREIAAAGGVGSEAVAGIHPDNKTKDVTLPDACRRAVVSVAVGLVCGGVTALLPLAFEWVSGTVCLLF</sequence>
<comment type="catalytic activity">
    <reaction evidence="7">
        <text>L-threonyl-[protein] + ATP = O-phospho-L-threonyl-[protein] + ADP + H(+)</text>
        <dbReference type="Rhea" id="RHEA:46608"/>
        <dbReference type="Rhea" id="RHEA-COMP:11060"/>
        <dbReference type="Rhea" id="RHEA-COMP:11605"/>
        <dbReference type="ChEBI" id="CHEBI:15378"/>
        <dbReference type="ChEBI" id="CHEBI:30013"/>
        <dbReference type="ChEBI" id="CHEBI:30616"/>
        <dbReference type="ChEBI" id="CHEBI:61977"/>
        <dbReference type="ChEBI" id="CHEBI:456216"/>
        <dbReference type="EC" id="2.7.11.1"/>
    </reaction>
</comment>
<keyword evidence="2 10" id="KW-0723">Serine/threonine-protein kinase</keyword>
<dbReference type="Pfam" id="PF00069">
    <property type="entry name" value="Pkinase"/>
    <property type="match status" value="1"/>
</dbReference>
<keyword evidence="5 10" id="KW-0418">Kinase</keyword>
<evidence type="ECO:0000313" key="11">
    <source>
        <dbReference type="Proteomes" id="UP000002026"/>
    </source>
</evidence>
<evidence type="ECO:0000259" key="9">
    <source>
        <dbReference type="PROSITE" id="PS50011"/>
    </source>
</evidence>
<dbReference type="InterPro" id="IPR050660">
    <property type="entry name" value="NEK_Ser/Thr_kinase"/>
</dbReference>
<dbReference type="Gene3D" id="1.10.510.10">
    <property type="entry name" value="Transferase(Phosphotransferase) domain 1"/>
    <property type="match status" value="1"/>
</dbReference>
<dbReference type="GO" id="GO:0004674">
    <property type="term" value="F:protein serine/threonine kinase activity"/>
    <property type="evidence" value="ECO:0007669"/>
    <property type="project" value="UniProtKB-KW"/>
</dbReference>
<evidence type="ECO:0000256" key="2">
    <source>
        <dbReference type="ARBA" id="ARBA00022527"/>
    </source>
</evidence>
<evidence type="ECO:0000313" key="10">
    <source>
        <dbReference type="EMBL" id="ACV21400.1"/>
    </source>
</evidence>
<organism evidence="10 11">
    <name type="scientific">Slackia heliotrinireducens (strain ATCC 29202 / DSM 20476 / NCTC 11029 / RHS 1)</name>
    <name type="common">Peptococcus heliotrinreducens</name>
    <dbReference type="NCBI Taxonomy" id="471855"/>
    <lineage>
        <taxon>Bacteria</taxon>
        <taxon>Bacillati</taxon>
        <taxon>Actinomycetota</taxon>
        <taxon>Coriobacteriia</taxon>
        <taxon>Eggerthellales</taxon>
        <taxon>Eggerthellaceae</taxon>
        <taxon>Slackia</taxon>
    </lineage>
</organism>
<evidence type="ECO:0000256" key="1">
    <source>
        <dbReference type="ARBA" id="ARBA00012513"/>
    </source>
</evidence>
<dbReference type="PANTHER" id="PTHR43671">
    <property type="entry name" value="SERINE/THREONINE-PROTEIN KINASE NEK"/>
    <property type="match status" value="1"/>
</dbReference>
<keyword evidence="6" id="KW-0067">ATP-binding</keyword>
<evidence type="ECO:0000256" key="3">
    <source>
        <dbReference type="ARBA" id="ARBA00022679"/>
    </source>
</evidence>
<dbReference type="EC" id="2.7.11.1" evidence="1"/>
<comment type="catalytic activity">
    <reaction evidence="8">
        <text>L-seryl-[protein] + ATP = O-phospho-L-seryl-[protein] + ADP + H(+)</text>
        <dbReference type="Rhea" id="RHEA:17989"/>
        <dbReference type="Rhea" id="RHEA-COMP:9863"/>
        <dbReference type="Rhea" id="RHEA-COMP:11604"/>
        <dbReference type="ChEBI" id="CHEBI:15378"/>
        <dbReference type="ChEBI" id="CHEBI:29999"/>
        <dbReference type="ChEBI" id="CHEBI:30616"/>
        <dbReference type="ChEBI" id="CHEBI:83421"/>
        <dbReference type="ChEBI" id="CHEBI:456216"/>
        <dbReference type="EC" id="2.7.11.1"/>
    </reaction>
</comment>
<dbReference type="AlphaFoldDB" id="C7N294"/>
<evidence type="ECO:0000256" key="6">
    <source>
        <dbReference type="ARBA" id="ARBA00022840"/>
    </source>
</evidence>
<dbReference type="PANTHER" id="PTHR43671:SF98">
    <property type="entry name" value="SERINE_THREONINE-PROTEIN KINASE NEK11"/>
    <property type="match status" value="1"/>
</dbReference>
<dbReference type="InterPro" id="IPR011009">
    <property type="entry name" value="Kinase-like_dom_sf"/>
</dbReference>
<dbReference type="EMBL" id="CP001684">
    <property type="protein sequence ID" value="ACV21400.1"/>
    <property type="molecule type" value="Genomic_DNA"/>
</dbReference>
<dbReference type="HOGENOM" id="CLU_737499_0_0_11"/>
<dbReference type="eggNOG" id="COG0515">
    <property type="taxonomic scope" value="Bacteria"/>
</dbReference>
<gene>
    <name evidence="10" type="ordered locus">Shel_03330</name>
</gene>
<dbReference type="PROSITE" id="PS50011">
    <property type="entry name" value="PROTEIN_KINASE_DOM"/>
    <property type="match status" value="1"/>
</dbReference>
<dbReference type="KEGG" id="shi:Shel_03330"/>
<evidence type="ECO:0000256" key="4">
    <source>
        <dbReference type="ARBA" id="ARBA00022741"/>
    </source>
</evidence>
<keyword evidence="11" id="KW-1185">Reference proteome</keyword>
<evidence type="ECO:0000256" key="7">
    <source>
        <dbReference type="ARBA" id="ARBA00047899"/>
    </source>
</evidence>
<feature type="domain" description="Protein kinase" evidence="9">
    <location>
        <begin position="21"/>
        <end position="308"/>
    </location>
</feature>
<reference evidence="10 11" key="1">
    <citation type="journal article" date="2009" name="Stand. Genomic Sci.">
        <title>Complete genome sequence of Slackia heliotrinireducens type strain (RHS 1).</title>
        <authorList>
            <person name="Pukall R."/>
            <person name="Lapidus A."/>
            <person name="Nolan M."/>
            <person name="Copeland A."/>
            <person name="Glavina Del Rio T."/>
            <person name="Lucas S."/>
            <person name="Chen F."/>
            <person name="Tice H."/>
            <person name="Cheng J.F."/>
            <person name="Chertkov O."/>
            <person name="Bruce D."/>
            <person name="Goodwin L."/>
            <person name="Kuske C."/>
            <person name="Brettin T."/>
            <person name="Detter J.C."/>
            <person name="Han C."/>
            <person name="Pitluck S."/>
            <person name="Pati A."/>
            <person name="Mavrommatis K."/>
            <person name="Ivanova N."/>
            <person name="Ovchinnikova G."/>
            <person name="Chen A."/>
            <person name="Palaniappan K."/>
            <person name="Schneider S."/>
            <person name="Rohde M."/>
            <person name="Chain P."/>
            <person name="D'haeseleer P."/>
            <person name="Goker M."/>
            <person name="Bristow J."/>
            <person name="Eisen J.A."/>
            <person name="Markowitz V."/>
            <person name="Kyrpides N.C."/>
            <person name="Klenk H.P."/>
            <person name="Hugenholtz P."/>
        </authorList>
    </citation>
    <scope>NUCLEOTIDE SEQUENCE [LARGE SCALE GENOMIC DNA]</scope>
    <source>
        <strain evidence="11">ATCC 29202 / DSM 20476 / NCTC 11029 / RHS 1</strain>
    </source>
</reference>
<dbReference type="InterPro" id="IPR000719">
    <property type="entry name" value="Prot_kinase_dom"/>
</dbReference>
<dbReference type="SUPFAM" id="SSF56112">
    <property type="entry name" value="Protein kinase-like (PK-like)"/>
    <property type="match status" value="1"/>
</dbReference>
<evidence type="ECO:0000256" key="5">
    <source>
        <dbReference type="ARBA" id="ARBA00022777"/>
    </source>
</evidence>
<keyword evidence="4" id="KW-0547">Nucleotide-binding</keyword>
<dbReference type="STRING" id="471855.Shel_03330"/>
<keyword evidence="3" id="KW-0808">Transferase</keyword>
<accession>C7N294</accession>
<dbReference type="SMART" id="SM00220">
    <property type="entry name" value="S_TKc"/>
    <property type="match status" value="1"/>
</dbReference>
<evidence type="ECO:0000256" key="8">
    <source>
        <dbReference type="ARBA" id="ARBA00048679"/>
    </source>
</evidence>
<proteinExistence type="predicted"/>
<name>C7N294_SLAHD</name>
<dbReference type="Proteomes" id="UP000002026">
    <property type="component" value="Chromosome"/>
</dbReference>
<dbReference type="GO" id="GO:0005524">
    <property type="term" value="F:ATP binding"/>
    <property type="evidence" value="ECO:0007669"/>
    <property type="project" value="UniProtKB-KW"/>
</dbReference>
<protein>
    <recommendedName>
        <fullName evidence="1">non-specific serine/threonine protein kinase</fullName>
        <ecNumber evidence="1">2.7.11.1</ecNumber>
    </recommendedName>
</protein>